<keyword evidence="5" id="KW-1185">Reference proteome</keyword>
<dbReference type="EMBL" id="JACORU010000035">
    <property type="protein sequence ID" value="MBC5768731.1"/>
    <property type="molecule type" value="Genomic_DNA"/>
</dbReference>
<dbReference type="RefSeq" id="WP_187085710.1">
    <property type="nucleotide sequence ID" value="NZ_JACORU010000035.1"/>
</dbReference>
<dbReference type="PANTHER" id="PTHR33055">
    <property type="entry name" value="TRANSPOSASE FOR INSERTION SEQUENCE ELEMENT IS1111A"/>
    <property type="match status" value="1"/>
</dbReference>
<name>A0A923MFN3_9BURK</name>
<feature type="domain" description="Transposase IS110-like N-terminal" evidence="2">
    <location>
        <begin position="12"/>
        <end position="157"/>
    </location>
</feature>
<organism evidence="4 5">
    <name type="scientific">Ramlibacter albus</name>
    <dbReference type="NCBI Taxonomy" id="2079448"/>
    <lineage>
        <taxon>Bacteria</taxon>
        <taxon>Pseudomonadati</taxon>
        <taxon>Pseudomonadota</taxon>
        <taxon>Betaproteobacteria</taxon>
        <taxon>Burkholderiales</taxon>
        <taxon>Comamonadaceae</taxon>
        <taxon>Ramlibacter</taxon>
    </lineage>
</organism>
<sequence>MREASSGQAVAIGLDIAKLKVDVCVRLPDGKSRSKVISNSKAGFEELMIWLGKHGAAGAHACMEATGPYWQELAEFLADAGHPVSVVNPARIKAYGIASGARSKTDAADAKVIADFCATQCPELWQAPPPAVRVLRALVARRQALVDLRTEEGNRLQVAHVSVKASIETVLLTLNEQIDAIEQQIRQHIDDDPTLKSQRELLDSVPGLGDATIPTLLGHLGGPMRFASSKQAVAYAGVDVRHYESGSSVRGRPRLSKRGNASLRRALYMPAVVSMRLTGWGKAFTARLTRAGKPKMVIIGALMRKLVEMSYAILKSGKPFDPGRHSA</sequence>
<comment type="caution">
    <text evidence="4">The sequence shown here is derived from an EMBL/GenBank/DDBJ whole genome shotgun (WGS) entry which is preliminary data.</text>
</comment>
<gene>
    <name evidence="4" type="ORF">H8R02_30000</name>
</gene>
<dbReference type="InterPro" id="IPR003346">
    <property type="entry name" value="Transposase_20"/>
</dbReference>
<accession>A0A923MFN3</accession>
<dbReference type="AlphaFoldDB" id="A0A923MFN3"/>
<dbReference type="GO" id="GO:0004803">
    <property type="term" value="F:transposase activity"/>
    <property type="evidence" value="ECO:0007669"/>
    <property type="project" value="InterPro"/>
</dbReference>
<keyword evidence="1" id="KW-0175">Coiled coil</keyword>
<evidence type="ECO:0000256" key="1">
    <source>
        <dbReference type="SAM" id="Coils"/>
    </source>
</evidence>
<dbReference type="InterPro" id="IPR002525">
    <property type="entry name" value="Transp_IS110-like_N"/>
</dbReference>
<dbReference type="GO" id="GO:0006313">
    <property type="term" value="P:DNA transposition"/>
    <property type="evidence" value="ECO:0007669"/>
    <property type="project" value="InterPro"/>
</dbReference>
<feature type="domain" description="Transposase IS116/IS110/IS902 C-terminal" evidence="3">
    <location>
        <begin position="200"/>
        <end position="284"/>
    </location>
</feature>
<dbReference type="InterPro" id="IPR047650">
    <property type="entry name" value="Transpos_IS110"/>
</dbReference>
<evidence type="ECO:0000313" key="4">
    <source>
        <dbReference type="EMBL" id="MBC5768731.1"/>
    </source>
</evidence>
<dbReference type="GO" id="GO:0003677">
    <property type="term" value="F:DNA binding"/>
    <property type="evidence" value="ECO:0007669"/>
    <property type="project" value="InterPro"/>
</dbReference>
<dbReference type="Pfam" id="PF01548">
    <property type="entry name" value="DEDD_Tnp_IS110"/>
    <property type="match status" value="1"/>
</dbReference>
<dbReference type="Proteomes" id="UP000596827">
    <property type="component" value="Unassembled WGS sequence"/>
</dbReference>
<protein>
    <submittedName>
        <fullName evidence="4">IS110 family transposase</fullName>
    </submittedName>
</protein>
<evidence type="ECO:0000259" key="3">
    <source>
        <dbReference type="Pfam" id="PF02371"/>
    </source>
</evidence>
<proteinExistence type="predicted"/>
<dbReference type="PANTHER" id="PTHR33055:SF3">
    <property type="entry name" value="PUTATIVE TRANSPOSASE FOR IS117-RELATED"/>
    <property type="match status" value="1"/>
</dbReference>
<reference evidence="4" key="1">
    <citation type="submission" date="2020-08" db="EMBL/GenBank/DDBJ databases">
        <title>Ramlibacter sp. GTP1 16S ribosomal RNA gene genome sequencing and assembly.</title>
        <authorList>
            <person name="Kang M."/>
        </authorList>
    </citation>
    <scope>NUCLEOTIDE SEQUENCE</scope>
    <source>
        <strain evidence="4">GTP1</strain>
    </source>
</reference>
<dbReference type="Pfam" id="PF02371">
    <property type="entry name" value="Transposase_20"/>
    <property type="match status" value="1"/>
</dbReference>
<evidence type="ECO:0000313" key="5">
    <source>
        <dbReference type="Proteomes" id="UP000596827"/>
    </source>
</evidence>
<feature type="coiled-coil region" evidence="1">
    <location>
        <begin position="164"/>
        <end position="191"/>
    </location>
</feature>
<evidence type="ECO:0000259" key="2">
    <source>
        <dbReference type="Pfam" id="PF01548"/>
    </source>
</evidence>